<evidence type="ECO:0000313" key="6">
    <source>
        <dbReference type="EMBL" id="OAN59541.1"/>
    </source>
</evidence>
<feature type="domain" description="Lon proteolytic" evidence="5">
    <location>
        <begin position="567"/>
        <end position="762"/>
    </location>
</feature>
<feature type="region of interest" description="Disordered" evidence="4">
    <location>
        <begin position="284"/>
        <end position="303"/>
    </location>
</feature>
<dbReference type="InterPro" id="IPR008269">
    <property type="entry name" value="Lon_proteolytic"/>
</dbReference>
<dbReference type="Pfam" id="PF20436">
    <property type="entry name" value="LonB_AAA-LID"/>
    <property type="match status" value="1"/>
</dbReference>
<dbReference type="Proteomes" id="UP000078543">
    <property type="component" value="Unassembled WGS sequence"/>
</dbReference>
<dbReference type="Gene3D" id="3.30.230.10">
    <property type="match status" value="1"/>
</dbReference>
<dbReference type="Pfam" id="PF20437">
    <property type="entry name" value="LonC_helical"/>
    <property type="match status" value="1"/>
</dbReference>
<evidence type="ECO:0000313" key="7">
    <source>
        <dbReference type="Proteomes" id="UP000078543"/>
    </source>
</evidence>
<dbReference type="EC" id="3.4.21.53" evidence="2"/>
<feature type="coiled-coil region" evidence="3">
    <location>
        <begin position="197"/>
        <end position="231"/>
    </location>
</feature>
<dbReference type="InterPro" id="IPR014721">
    <property type="entry name" value="Ribsml_uS5_D2-typ_fold_subgr"/>
</dbReference>
<keyword evidence="1 2" id="KW-0645">Protease</keyword>
<comment type="similarity">
    <text evidence="2">Belongs to the peptidase S16 family.</text>
</comment>
<dbReference type="GO" id="GO:0030163">
    <property type="term" value="P:protein catabolic process"/>
    <property type="evidence" value="ECO:0007669"/>
    <property type="project" value="InterPro"/>
</dbReference>
<dbReference type="GO" id="GO:0004176">
    <property type="term" value="F:ATP-dependent peptidase activity"/>
    <property type="evidence" value="ECO:0007669"/>
    <property type="project" value="UniProtKB-UniRule"/>
</dbReference>
<feature type="active site" evidence="2">
    <location>
        <position position="700"/>
    </location>
</feature>
<dbReference type="EMBL" id="LWQU01000065">
    <property type="protein sequence ID" value="OAN59541.1"/>
    <property type="molecule type" value="Genomic_DNA"/>
</dbReference>
<keyword evidence="7" id="KW-1185">Reference proteome</keyword>
<dbReference type="Gene3D" id="3.40.50.300">
    <property type="entry name" value="P-loop containing nucleotide triphosphate hydrolases"/>
    <property type="match status" value="2"/>
</dbReference>
<dbReference type="GO" id="GO:0006508">
    <property type="term" value="P:proteolysis"/>
    <property type="evidence" value="ECO:0007669"/>
    <property type="project" value="UniProtKB-KW"/>
</dbReference>
<proteinExistence type="inferred from homology"/>
<dbReference type="AlphaFoldDB" id="A0A178MYW8"/>
<dbReference type="STRING" id="1437059.A6A05_07315"/>
<evidence type="ECO:0000256" key="3">
    <source>
        <dbReference type="SAM" id="Coils"/>
    </source>
</evidence>
<evidence type="ECO:0000259" key="5">
    <source>
        <dbReference type="PROSITE" id="PS51786"/>
    </source>
</evidence>
<name>A0A178MYW8_9PROT</name>
<reference evidence="6 7" key="1">
    <citation type="submission" date="2016-04" db="EMBL/GenBank/DDBJ databases">
        <title>Draft genome sequence of freshwater magnetotactic bacteria Magnetospirillum marisnigri SP-1 and Magnetospirillum moscoviense BB-1.</title>
        <authorList>
            <person name="Koziaeva V."/>
            <person name="Dziuba M.V."/>
            <person name="Ivanov T.M."/>
            <person name="Kuznetsov B."/>
            <person name="Grouzdev D.S."/>
        </authorList>
    </citation>
    <scope>NUCLEOTIDE SEQUENCE [LARGE SCALE GENOMIC DNA]</scope>
    <source>
        <strain evidence="6 7">BB-1</strain>
    </source>
</reference>
<evidence type="ECO:0000256" key="2">
    <source>
        <dbReference type="PROSITE-ProRule" id="PRU01122"/>
    </source>
</evidence>
<dbReference type="InterPro" id="IPR020568">
    <property type="entry name" value="Ribosomal_Su5_D2-typ_SF"/>
</dbReference>
<dbReference type="Pfam" id="PF13654">
    <property type="entry name" value="AAA_32"/>
    <property type="match status" value="1"/>
</dbReference>
<keyword evidence="3" id="KW-0175">Coiled coil</keyword>
<dbReference type="Gene3D" id="1.10.8.60">
    <property type="match status" value="1"/>
</dbReference>
<dbReference type="Pfam" id="PF05362">
    <property type="entry name" value="Lon_C"/>
    <property type="match status" value="1"/>
</dbReference>
<keyword evidence="2" id="KW-0378">Hydrolase</keyword>
<dbReference type="InterPro" id="IPR046844">
    <property type="entry name" value="Lon-like_helical"/>
</dbReference>
<feature type="active site" evidence="2">
    <location>
        <position position="657"/>
    </location>
</feature>
<dbReference type="PRINTS" id="PR00830">
    <property type="entry name" value="ENDOLAPTASE"/>
</dbReference>
<dbReference type="PROSITE" id="PS51786">
    <property type="entry name" value="LON_PROTEOLYTIC"/>
    <property type="match status" value="1"/>
</dbReference>
<gene>
    <name evidence="6" type="ORF">A6A05_07315</name>
</gene>
<evidence type="ECO:0000256" key="1">
    <source>
        <dbReference type="ARBA" id="ARBA00022670"/>
    </source>
</evidence>
<protein>
    <recommendedName>
        <fullName evidence="2">endopeptidase La</fullName>
        <ecNumber evidence="2">3.4.21.53</ecNumber>
    </recommendedName>
</protein>
<dbReference type="PANTHER" id="PTHR10046">
    <property type="entry name" value="ATP DEPENDENT LON PROTEASE FAMILY MEMBER"/>
    <property type="match status" value="1"/>
</dbReference>
<organism evidence="6 7">
    <name type="scientific">Magnetospirillum moscoviense</name>
    <dbReference type="NCBI Taxonomy" id="1437059"/>
    <lineage>
        <taxon>Bacteria</taxon>
        <taxon>Pseudomonadati</taxon>
        <taxon>Pseudomonadota</taxon>
        <taxon>Alphaproteobacteria</taxon>
        <taxon>Rhodospirillales</taxon>
        <taxon>Rhodospirillaceae</taxon>
        <taxon>Magnetospirillum</taxon>
    </lineage>
</organism>
<dbReference type="GO" id="GO:0004252">
    <property type="term" value="F:serine-type endopeptidase activity"/>
    <property type="evidence" value="ECO:0007669"/>
    <property type="project" value="UniProtKB-UniRule"/>
</dbReference>
<dbReference type="GO" id="GO:0005524">
    <property type="term" value="F:ATP binding"/>
    <property type="evidence" value="ECO:0007669"/>
    <property type="project" value="InterPro"/>
</dbReference>
<sequence>MAESTVTALEPERLYTVCDPDQLNFASTADLEDTDEPIGQDRAVQSIRFAIGMAHRGFNLFALGPEGTGRRSLVMQYLLQAAADQPAPDDWVYVNDFQNAHRPNPLRLPPGRGPGLKKDMAELMTELGQALPAAFEAEEYRARRQAIEASLKEHQDENFQNVGAEAAEKSVALIRTPVGLALAPMRDGEVLSPDEFQKLSEEDQEHFKAEMERLQEKLEATIKKVPVWERETRAKIRELDQEVTNFAISHLMDEVKEKYADLSEVLAYLDAVAADVAENVADFLGDGEGGRSKPAKPSPAGESSIRRYRVNVLVDHGATIGAPVVFEDHPTQPNLLGRVEHVAQYGALITDFNLIKPGALHKANGGYLVMDARKVLLNPFAWEDLKRALKTRELRLESPGQSLGLLSTVSLEPGPIAIDVKVVLIGDPSLYYLLSHYDPEFTELFKVAADFDWRMDRSPANIVGLARSVATLTRKENLKQLDRTAIARLVEQASREIEDSAKLSTHMASLADLVREADHWAGQAGAELITAAHVQQAIDAATYRQDRVREHVQDEIRRGTVHVATEGFEIGQINGLAVLQLGRFAFGRPSRITARVRFGKGEVIDIEREVDLGGPLHGKGVMILSSFLASRFGADGPLTLAASLVFEQSYGGIEGDSASSTELYALLSALAELPIDQGLAVTGSVDQFGRVQAIGGVNEKIEGFFDLCAARGLTGRQGVLIPATNVAHLMLRADVVEACRQGRFAIYPIETIDQGIALLTGKPAGTANAAGRYPPGSVNARVQARLKAFLRAAERLQGRSEPSGQKPKSRP</sequence>
<evidence type="ECO:0000256" key="4">
    <source>
        <dbReference type="SAM" id="MobiDB-lite"/>
    </source>
</evidence>
<comment type="caution">
    <text evidence="6">The sequence shown here is derived from an EMBL/GenBank/DDBJ whole genome shotgun (WGS) entry which is preliminary data.</text>
</comment>
<accession>A0A178MYW8</accession>
<dbReference type="InterPro" id="IPR046843">
    <property type="entry name" value="LonB_AAA-LID"/>
</dbReference>
<dbReference type="SUPFAM" id="SSF52540">
    <property type="entry name" value="P-loop containing nucleoside triphosphate hydrolases"/>
    <property type="match status" value="1"/>
</dbReference>
<dbReference type="SUPFAM" id="SSF54211">
    <property type="entry name" value="Ribosomal protein S5 domain 2-like"/>
    <property type="match status" value="1"/>
</dbReference>
<dbReference type="InterPro" id="IPR027417">
    <property type="entry name" value="P-loop_NTPase"/>
</dbReference>
<dbReference type="InterPro" id="IPR041699">
    <property type="entry name" value="AAA_32"/>
</dbReference>
<dbReference type="InterPro" id="IPR027065">
    <property type="entry name" value="Lon_Prtase"/>
</dbReference>
<comment type="catalytic activity">
    <reaction evidence="2">
        <text>Hydrolysis of proteins in presence of ATP.</text>
        <dbReference type="EC" id="3.4.21.53"/>
    </reaction>
</comment>
<keyword evidence="2" id="KW-0720">Serine protease</keyword>
<dbReference type="RefSeq" id="WP_068497473.1">
    <property type="nucleotide sequence ID" value="NZ_LWQU01000065.1"/>
</dbReference>